<dbReference type="KEGG" id="bmei:Spa11_16200"/>
<evidence type="ECO:0000256" key="1">
    <source>
        <dbReference type="SAM" id="MobiDB-lite"/>
    </source>
</evidence>
<feature type="compositionally biased region" description="Polar residues" evidence="1">
    <location>
        <begin position="1"/>
        <end position="12"/>
    </location>
</feature>
<evidence type="ECO:0000313" key="2">
    <source>
        <dbReference type="EMBL" id="QDV73424.1"/>
    </source>
</evidence>
<protein>
    <recommendedName>
        <fullName evidence="4">Glycosyl hydrolase-like 10 domain-containing protein</fullName>
    </recommendedName>
</protein>
<keyword evidence="3" id="KW-1185">Reference proteome</keyword>
<evidence type="ECO:0008006" key="4">
    <source>
        <dbReference type="Google" id="ProtNLM"/>
    </source>
</evidence>
<sequence length="1252" mass="134755">MRSAPRTDSNAASRKRRRQRRHAPWGVRGVAVCLLLACSIASAGEPFVARFRVEIDSPKPVAWRGELSVTGGSLEQLQPLSLDPTAAAGSSLDKGRVRLHHRSAMARDVFDVTVRATDEDALQLKLADSDSVAATIPLTQARIATPATRLTVPLGESGASVTLSRLPADRIRLEAPRESFVFQPSERFACDVSLEPEGLQPGDEFEFVAALSRGRSGAEVWRSEPSRVAVGPTGVAKSLVELTLPTTEGVYRLTLTAKKPAGFRTKFLPTSPLLNNSDSPLAQRTVQLAVFDPQRRPLRPGDWLEAYAFDPRSVGWADRLPERMRWRRLPWFAAGPRSSEEGVDAPRDGAIEIAPSPGDGRVHWRAYPLSVDQPGGTYAVEVETLGAPGDMLTIAVLEPDALGDLRPVSGVVTHVTPRWNRDGDSSPAKLLIRPRTNSPLLVLSNPSEETVARFGRVRLLKSRGIESPTPATERLATGRIIALDWPEANLSHALGASHVRSELGAFEQPDLVTYWETATALADRVQAAGASAAAVPVNQSGGALYPSRLWTTPRYDLGVWSDGSADTPRRELLHLIALELDRRGLQLLPVLRFDAPTPIIEHRNGSYDAAGSDAAVARRLAVEEVLDTVGKRDVIAGVAIRLTPGSWALRHPSAADSVEGIDPLVAAYDELARAASDMVGRPLPLVILSSELTTAPEVSRHLLPKLGASADGASAYIAKSGLTSVASDSTATIVSAPFGAVAPEARQRGDLATDIVLTGLRRSLPAEVGRVARSLRTSNFPLRLIESEKRLRGAGGSTLGEILLPAIAVAPTAEPALLASAIDDGVRIVTLDGEASAGWLDNAAIERRQLYASIPALPAPESQIAADLATSRDINAYAYDIRDSGSLAIVTNQSAWSRRAQVTIQTPQRLRGLAVNPTSLATPLAVAGQWFDAGEHVLDLELAPYQSAAWRFAASGVRVTGVRVDPEPAALRELAEGLADLQSRDTTKRRPFARVLNPSFEERQTGVDDGSQPVGWRLGEGASVDSTVAADGATSVRMQATANQPATLSSETFAAPSTGQLALGLRVLPHELQPGCELRIELEQVDGPYRNHARAASDRLSPPTGDASTSAKWLPIVFPMDDLPLGTPGEMRLRFTLVGDGELSIDDLRPEDLVLPLDGQGGIDMRAERFAIVRLLQTSQTLLDEGRLEACRTQLDSYWARFLIENYPRREASSTVVNESAPTKPPQDATPEEEATPTLSERLRGYMPRWWR</sequence>
<proteinExistence type="predicted"/>
<feature type="region of interest" description="Disordered" evidence="1">
    <location>
        <begin position="1"/>
        <end position="21"/>
    </location>
</feature>
<name>A0A518K6L2_9BACT</name>
<accession>A0A518K6L2</accession>
<evidence type="ECO:0000313" key="3">
    <source>
        <dbReference type="Proteomes" id="UP000316426"/>
    </source>
</evidence>
<dbReference type="RefSeq" id="WP_145110408.1">
    <property type="nucleotide sequence ID" value="NZ_CP036349.1"/>
</dbReference>
<organism evidence="2 3">
    <name type="scientific">Botrimarina mediterranea</name>
    <dbReference type="NCBI Taxonomy" id="2528022"/>
    <lineage>
        <taxon>Bacteria</taxon>
        <taxon>Pseudomonadati</taxon>
        <taxon>Planctomycetota</taxon>
        <taxon>Planctomycetia</taxon>
        <taxon>Pirellulales</taxon>
        <taxon>Lacipirellulaceae</taxon>
        <taxon>Botrimarina</taxon>
    </lineage>
</organism>
<dbReference type="Proteomes" id="UP000316426">
    <property type="component" value="Chromosome"/>
</dbReference>
<gene>
    <name evidence="2" type="ORF">Spa11_16200</name>
</gene>
<dbReference type="AlphaFoldDB" id="A0A518K6L2"/>
<dbReference type="EMBL" id="CP036349">
    <property type="protein sequence ID" value="QDV73424.1"/>
    <property type="molecule type" value="Genomic_DNA"/>
</dbReference>
<feature type="region of interest" description="Disordered" evidence="1">
    <location>
        <begin position="1213"/>
        <end position="1252"/>
    </location>
</feature>
<reference evidence="2 3" key="1">
    <citation type="submission" date="2019-02" db="EMBL/GenBank/DDBJ databases">
        <title>Deep-cultivation of Planctomycetes and their phenomic and genomic characterization uncovers novel biology.</title>
        <authorList>
            <person name="Wiegand S."/>
            <person name="Jogler M."/>
            <person name="Boedeker C."/>
            <person name="Pinto D."/>
            <person name="Vollmers J."/>
            <person name="Rivas-Marin E."/>
            <person name="Kohn T."/>
            <person name="Peeters S.H."/>
            <person name="Heuer A."/>
            <person name="Rast P."/>
            <person name="Oberbeckmann S."/>
            <person name="Bunk B."/>
            <person name="Jeske O."/>
            <person name="Meyerdierks A."/>
            <person name="Storesund J.E."/>
            <person name="Kallscheuer N."/>
            <person name="Luecker S."/>
            <person name="Lage O.M."/>
            <person name="Pohl T."/>
            <person name="Merkel B.J."/>
            <person name="Hornburger P."/>
            <person name="Mueller R.-W."/>
            <person name="Bruemmer F."/>
            <person name="Labrenz M."/>
            <person name="Spormann A.M."/>
            <person name="Op den Camp H."/>
            <person name="Overmann J."/>
            <person name="Amann R."/>
            <person name="Jetten M.S.M."/>
            <person name="Mascher T."/>
            <person name="Medema M.H."/>
            <person name="Devos D.P."/>
            <person name="Kaster A.-K."/>
            <person name="Ovreas L."/>
            <person name="Rohde M."/>
            <person name="Galperin M.Y."/>
            <person name="Jogler C."/>
        </authorList>
    </citation>
    <scope>NUCLEOTIDE SEQUENCE [LARGE SCALE GENOMIC DNA]</scope>
    <source>
        <strain evidence="2 3">Spa11</strain>
    </source>
</reference>